<sequence>MLQLLGPSGSIIASYLIKAIGYLTLVGLAVFFYRLYQSRMLYRRVRDEHGIPMMPHSFLFGHLLVLAKVTMKYKIPRDGNGQWMFHHLQLEYPEIANKGIIYMDVWPVGYPMIAVYHPEMMAQFTQEHSLPKYWAMSQVEFKPFTGGEDLVTIDGPEWKIARTMFNPGFSVRNLLSLVPDMIEEVLVFREQFRKAASAGEVVKLEDCTTSVTVDVIGRAVLGTRLQTQVKENRLMATMRSQLKLIYLELNFGKLLNPMVPLKHWIYNRIIKNELVPYILNTAQNYEKIEGPKTIVALALKSYVEETRDYSARENIPADFIDRLVKHIKIFMFAGHDTTATTLAYIYYLLGKHPDKAAKLRAEHDEVLGPNVAAAADIIRADPTLLNKMPYSIAFLKETLRLFPPVGGSIRQSSPGHFLTHPKTGVRYPTYGFMIHSSVTTLLRDPDYWPDAGSFIPERFMVRDEKDPLYPFKNAWRPFEMGPRNCIGQELVSVEIRLILALTAREFEIEGAYPKDAPSWMGDQAYQVTDPEVGVATAHIKDRLPARIKFRQ</sequence>
<dbReference type="EMBL" id="MU394326">
    <property type="protein sequence ID" value="KAI6085321.1"/>
    <property type="molecule type" value="Genomic_DNA"/>
</dbReference>
<evidence type="ECO:0000313" key="1">
    <source>
        <dbReference type="EMBL" id="KAI6085321.1"/>
    </source>
</evidence>
<name>A0ACC0CXU5_9PEZI</name>
<proteinExistence type="predicted"/>
<organism evidence="1 2">
    <name type="scientific">Hypoxylon rubiginosum</name>
    <dbReference type="NCBI Taxonomy" id="110542"/>
    <lineage>
        <taxon>Eukaryota</taxon>
        <taxon>Fungi</taxon>
        <taxon>Dikarya</taxon>
        <taxon>Ascomycota</taxon>
        <taxon>Pezizomycotina</taxon>
        <taxon>Sordariomycetes</taxon>
        <taxon>Xylariomycetidae</taxon>
        <taxon>Xylariales</taxon>
        <taxon>Hypoxylaceae</taxon>
        <taxon>Hypoxylon</taxon>
    </lineage>
</organism>
<evidence type="ECO:0000313" key="2">
    <source>
        <dbReference type="Proteomes" id="UP001497680"/>
    </source>
</evidence>
<keyword evidence="2" id="KW-1185">Reference proteome</keyword>
<comment type="caution">
    <text evidence="1">The sequence shown here is derived from an EMBL/GenBank/DDBJ whole genome shotgun (WGS) entry which is preliminary data.</text>
</comment>
<accession>A0ACC0CXU5</accession>
<gene>
    <name evidence="1" type="ORF">F4821DRAFT_240781</name>
</gene>
<reference evidence="1 2" key="1">
    <citation type="journal article" date="2022" name="New Phytol.">
        <title>Ecological generalism drives hyperdiversity of secondary metabolite gene clusters in xylarialean endophytes.</title>
        <authorList>
            <person name="Franco M.E.E."/>
            <person name="Wisecaver J.H."/>
            <person name="Arnold A.E."/>
            <person name="Ju Y.M."/>
            <person name="Slot J.C."/>
            <person name="Ahrendt S."/>
            <person name="Moore L.P."/>
            <person name="Eastman K.E."/>
            <person name="Scott K."/>
            <person name="Konkel Z."/>
            <person name="Mondo S.J."/>
            <person name="Kuo A."/>
            <person name="Hayes R.D."/>
            <person name="Haridas S."/>
            <person name="Andreopoulos B."/>
            <person name="Riley R."/>
            <person name="LaButti K."/>
            <person name="Pangilinan J."/>
            <person name="Lipzen A."/>
            <person name="Amirebrahimi M."/>
            <person name="Yan J."/>
            <person name="Adam C."/>
            <person name="Keymanesh K."/>
            <person name="Ng V."/>
            <person name="Louie K."/>
            <person name="Northen T."/>
            <person name="Drula E."/>
            <person name="Henrissat B."/>
            <person name="Hsieh H.M."/>
            <person name="Youens-Clark K."/>
            <person name="Lutzoni F."/>
            <person name="Miadlikowska J."/>
            <person name="Eastwood D.C."/>
            <person name="Hamelin R.C."/>
            <person name="Grigoriev I.V."/>
            <person name="U'Ren J.M."/>
        </authorList>
    </citation>
    <scope>NUCLEOTIDE SEQUENCE [LARGE SCALE GENOMIC DNA]</scope>
    <source>
        <strain evidence="1 2">ER1909</strain>
    </source>
</reference>
<dbReference type="Proteomes" id="UP001497680">
    <property type="component" value="Unassembled WGS sequence"/>
</dbReference>
<protein>
    <submittedName>
        <fullName evidence="1">Cytochrome P450</fullName>
    </submittedName>
</protein>